<organism evidence="1 2">
    <name type="scientific">Ancylobacter novellus</name>
    <name type="common">Thiobacillus novellus</name>
    <dbReference type="NCBI Taxonomy" id="921"/>
    <lineage>
        <taxon>Bacteria</taxon>
        <taxon>Pseudomonadati</taxon>
        <taxon>Pseudomonadota</taxon>
        <taxon>Alphaproteobacteria</taxon>
        <taxon>Hyphomicrobiales</taxon>
        <taxon>Xanthobacteraceae</taxon>
        <taxon>Ancylobacter</taxon>
    </lineage>
</organism>
<dbReference type="EMBL" id="QFPN01000009">
    <property type="protein sequence ID" value="PZQ12340.1"/>
    <property type="molecule type" value="Genomic_DNA"/>
</dbReference>
<protein>
    <submittedName>
        <fullName evidence="1">Uncharacterized protein</fullName>
    </submittedName>
</protein>
<proteinExistence type="predicted"/>
<gene>
    <name evidence="1" type="ORF">DI565_16035</name>
</gene>
<evidence type="ECO:0000313" key="1">
    <source>
        <dbReference type="EMBL" id="PZQ12340.1"/>
    </source>
</evidence>
<dbReference type="Proteomes" id="UP000249577">
    <property type="component" value="Unassembled WGS sequence"/>
</dbReference>
<name>A0A2W5MG18_ANCNO</name>
<accession>A0A2W5MG18</accession>
<dbReference type="AlphaFoldDB" id="A0A2W5MG18"/>
<reference evidence="1 2" key="1">
    <citation type="submission" date="2017-08" db="EMBL/GenBank/DDBJ databases">
        <title>Infants hospitalized years apart are colonized by the same room-sourced microbial strains.</title>
        <authorList>
            <person name="Brooks B."/>
            <person name="Olm M.R."/>
            <person name="Firek B.A."/>
            <person name="Baker R."/>
            <person name="Thomas B.C."/>
            <person name="Morowitz M.J."/>
            <person name="Banfield J.F."/>
        </authorList>
    </citation>
    <scope>NUCLEOTIDE SEQUENCE [LARGE SCALE GENOMIC DNA]</scope>
    <source>
        <strain evidence="1">S2_005_003_R2_43</strain>
    </source>
</reference>
<sequence>MALLASIVVTVSTQAQEPTLQQDRKGRIVTIESAIGCPEKNALAMLLSGRDTKNKAEQDRDWKLFGKGCRFLGAGTWLHRKLKFVEVQGIQMVCAAEASYEDCLWVEASRFALDGSDAAKRELERLRTIEAAKIVVEDTADTRFGKVEFVRDDNEFKRYMRRSGVTIYKANNDVLGLEKFYALSSGDLLVVADHCGGSGCSEEYRLIWFPADRDGALVDLGMLRSGTEFKAQQVADEIIFDLGFVDRKPLQARFSGGQISYGAKSGAPERLDAGSCDFLFTEVLDRCKQAAGNCARTVEKILFDGPMAYYRSWAAISQDPNLNQPALEKACRSACLGRGKPVRKSFAAAVCSSAITR</sequence>
<evidence type="ECO:0000313" key="2">
    <source>
        <dbReference type="Proteomes" id="UP000249577"/>
    </source>
</evidence>
<comment type="caution">
    <text evidence="1">The sequence shown here is derived from an EMBL/GenBank/DDBJ whole genome shotgun (WGS) entry which is preliminary data.</text>
</comment>